<dbReference type="Gene3D" id="3.60.10.10">
    <property type="entry name" value="Endonuclease/exonuclease/phosphatase"/>
    <property type="match status" value="1"/>
</dbReference>
<evidence type="ECO:0000259" key="2">
    <source>
        <dbReference type="Pfam" id="PF03372"/>
    </source>
</evidence>
<dbReference type="InterPro" id="IPR005135">
    <property type="entry name" value="Endo/exonuclease/phosphatase"/>
</dbReference>
<keyword evidence="1" id="KW-0732">Signal</keyword>
<dbReference type="Proteomes" id="UP001501867">
    <property type="component" value="Unassembled WGS sequence"/>
</dbReference>
<gene>
    <name evidence="3" type="ORF">GCM10010302_40550</name>
</gene>
<proteinExistence type="predicted"/>
<accession>A0ABN0VFZ2</accession>
<dbReference type="RefSeq" id="WP_344161244.1">
    <property type="nucleotide sequence ID" value="NZ_BAAABV010000018.1"/>
</dbReference>
<keyword evidence="4" id="KW-1185">Reference proteome</keyword>
<comment type="caution">
    <text evidence="3">The sequence shown here is derived from an EMBL/GenBank/DDBJ whole genome shotgun (WGS) entry which is preliminary data.</text>
</comment>
<feature type="domain" description="Endonuclease/exonuclease/phosphatase" evidence="2">
    <location>
        <begin position="42"/>
        <end position="264"/>
    </location>
</feature>
<dbReference type="InterPro" id="IPR036691">
    <property type="entry name" value="Endo/exonu/phosph_ase_sf"/>
</dbReference>
<evidence type="ECO:0000256" key="1">
    <source>
        <dbReference type="SAM" id="SignalP"/>
    </source>
</evidence>
<name>A0ABN0VFZ2_9ACTN</name>
<dbReference type="SUPFAM" id="SSF56219">
    <property type="entry name" value="DNase I-like"/>
    <property type="match status" value="1"/>
</dbReference>
<protein>
    <recommendedName>
        <fullName evidence="2">Endonuclease/exonuclease/phosphatase domain-containing protein</fullName>
    </recommendedName>
</protein>
<reference evidence="3 4" key="1">
    <citation type="journal article" date="2019" name="Int. J. Syst. Evol. Microbiol.">
        <title>The Global Catalogue of Microorganisms (GCM) 10K type strain sequencing project: providing services to taxonomists for standard genome sequencing and annotation.</title>
        <authorList>
            <consortium name="The Broad Institute Genomics Platform"/>
            <consortium name="The Broad Institute Genome Sequencing Center for Infectious Disease"/>
            <person name="Wu L."/>
            <person name="Ma J."/>
        </authorList>
    </citation>
    <scope>NUCLEOTIDE SEQUENCE [LARGE SCALE GENOMIC DNA]</scope>
    <source>
        <strain evidence="3 4">JCM 4505</strain>
    </source>
</reference>
<organism evidence="3 4">
    <name type="scientific">Streptomyces polychromogenes</name>
    <dbReference type="NCBI Taxonomy" id="67342"/>
    <lineage>
        <taxon>Bacteria</taxon>
        <taxon>Bacillati</taxon>
        <taxon>Actinomycetota</taxon>
        <taxon>Actinomycetes</taxon>
        <taxon>Kitasatosporales</taxon>
        <taxon>Streptomycetaceae</taxon>
        <taxon>Streptomyces</taxon>
    </lineage>
</organism>
<evidence type="ECO:0000313" key="4">
    <source>
        <dbReference type="Proteomes" id="UP001501867"/>
    </source>
</evidence>
<dbReference type="EMBL" id="BAAABV010000018">
    <property type="protein sequence ID" value="GAA0297796.1"/>
    <property type="molecule type" value="Genomic_DNA"/>
</dbReference>
<feature type="signal peptide" evidence="1">
    <location>
        <begin position="1"/>
        <end position="33"/>
    </location>
</feature>
<sequence>MRCRPPRPLRAAPLRAALLLLLAPALPVPAAHAAEAPPLRVVTYNICGNMCAAAPYDDARRVDSVVAQASGAGWNADQLFLQEVCEPQYDAILARLAPQGFHGHYGPTLSGLPKVCGGHPYGNAVLVRGPVDATADLDLTVGGESEPIRVPCVRGAVNGLTGWACSVHLYWDDGTRGAPEARKLAAQAAAWRDEGIPVLLAGDFNHSPHTDSTAPFYDAGFVEADPANTPTFNEKKIDYVFFGHPDLTWREAEVLPLDPAVSDHRMLRAVGGRA</sequence>
<dbReference type="Pfam" id="PF03372">
    <property type="entry name" value="Exo_endo_phos"/>
    <property type="match status" value="1"/>
</dbReference>
<evidence type="ECO:0000313" key="3">
    <source>
        <dbReference type="EMBL" id="GAA0297796.1"/>
    </source>
</evidence>
<feature type="chain" id="PRO_5045156172" description="Endonuclease/exonuclease/phosphatase domain-containing protein" evidence="1">
    <location>
        <begin position="34"/>
        <end position="274"/>
    </location>
</feature>